<dbReference type="GO" id="GO:0005524">
    <property type="term" value="F:ATP binding"/>
    <property type="evidence" value="ECO:0007669"/>
    <property type="project" value="UniProtKB-UniRule"/>
</dbReference>
<dbReference type="CDD" id="cd18809">
    <property type="entry name" value="SF1_C_RecD"/>
    <property type="match status" value="1"/>
</dbReference>
<dbReference type="InterPro" id="IPR027417">
    <property type="entry name" value="P-loop_NTPase"/>
</dbReference>
<gene>
    <name evidence="3" type="primary">recD2</name>
    <name evidence="8" type="ordered locus">Bsel_2443</name>
</gene>
<keyword evidence="9" id="KW-1185">Reference proteome</keyword>
<feature type="binding site" evidence="3">
    <location>
        <begin position="364"/>
        <end position="368"/>
    </location>
    <ligand>
        <name>ATP</name>
        <dbReference type="ChEBI" id="CHEBI:30616"/>
    </ligand>
</feature>
<keyword evidence="3" id="KW-0413">Isomerase</keyword>
<comment type="similarity">
    <text evidence="3">Belongs to the RecD family. RecD2 subfamily.</text>
</comment>
<dbReference type="GO" id="GO:0043139">
    <property type="term" value="F:5'-3' DNA helicase activity"/>
    <property type="evidence" value="ECO:0007669"/>
    <property type="project" value="UniProtKB-UniRule"/>
</dbReference>
<dbReference type="InterPro" id="IPR006345">
    <property type="entry name" value="RecD2"/>
</dbReference>
<feature type="domain" description="ATP-dependent RecD2 DNA helicase SH3" evidence="6">
    <location>
        <begin position="592"/>
        <end position="651"/>
    </location>
</feature>
<evidence type="ECO:0000256" key="3">
    <source>
        <dbReference type="HAMAP-Rule" id="MF_01488"/>
    </source>
</evidence>
<evidence type="ECO:0000256" key="2">
    <source>
        <dbReference type="ARBA" id="ARBA00022840"/>
    </source>
</evidence>
<dbReference type="HAMAP" id="MF_01488">
    <property type="entry name" value="RecD2"/>
    <property type="match status" value="1"/>
</dbReference>
<dbReference type="EC" id="5.6.2.3" evidence="3"/>
<dbReference type="InterPro" id="IPR029493">
    <property type="entry name" value="RecD2-like_HHH"/>
</dbReference>
<dbReference type="AlphaFoldDB" id="D6XWW9"/>
<keyword evidence="3 8" id="KW-0347">Helicase</keyword>
<dbReference type="PANTHER" id="PTHR43788:SF6">
    <property type="entry name" value="DNA HELICASE B"/>
    <property type="match status" value="1"/>
</dbReference>
<dbReference type="Pfam" id="PF18335">
    <property type="entry name" value="SH3_13"/>
    <property type="match status" value="1"/>
</dbReference>
<feature type="domain" description="ATP-dependent RecD2 DNA helicase OB-fold" evidence="7">
    <location>
        <begin position="10"/>
        <end position="88"/>
    </location>
</feature>
<evidence type="ECO:0000259" key="6">
    <source>
        <dbReference type="Pfam" id="PF18335"/>
    </source>
</evidence>
<reference evidence="8" key="1">
    <citation type="submission" date="2009-10" db="EMBL/GenBank/DDBJ databases">
        <title>Complete sequence of Bacillus selenitireducens MLS10.</title>
        <authorList>
            <consortium name="US DOE Joint Genome Institute"/>
            <person name="Lucas S."/>
            <person name="Copeland A."/>
            <person name="Lapidus A."/>
            <person name="Glavina del Rio T."/>
            <person name="Dalin E."/>
            <person name="Tice H."/>
            <person name="Bruce D."/>
            <person name="Goodwin L."/>
            <person name="Pitluck S."/>
            <person name="Sims D."/>
            <person name="Brettin T."/>
            <person name="Detter J.C."/>
            <person name="Han C."/>
            <person name="Larimer F."/>
            <person name="Land M."/>
            <person name="Hauser L."/>
            <person name="Kyrpides N."/>
            <person name="Ovchinnikova G."/>
            <person name="Stolz J."/>
        </authorList>
    </citation>
    <scope>NUCLEOTIDE SEQUENCE [LARGE SCALE GENOMIC DNA]</scope>
    <source>
        <strain evidence="8">MLS10</strain>
    </source>
</reference>
<dbReference type="GO" id="GO:0003677">
    <property type="term" value="F:DNA binding"/>
    <property type="evidence" value="ECO:0007669"/>
    <property type="project" value="UniProtKB-UniRule"/>
</dbReference>
<dbReference type="PANTHER" id="PTHR43788">
    <property type="entry name" value="DNA2/NAM7 HELICASE FAMILY MEMBER"/>
    <property type="match status" value="1"/>
</dbReference>
<dbReference type="GO" id="GO:0016887">
    <property type="term" value="F:ATP hydrolysis activity"/>
    <property type="evidence" value="ECO:0007669"/>
    <property type="project" value="RHEA"/>
</dbReference>
<comment type="function">
    <text evidence="3">DNA-dependent ATPase and ATP-dependent 5'-3' DNA helicase. Has no activity on blunt DNA or DNA with 3'-overhangs, requires at least 10 bases of 5'-ssDNA for helicase activity.</text>
</comment>
<dbReference type="InterPro" id="IPR055446">
    <property type="entry name" value="RecD2_N_OB"/>
</dbReference>
<feature type="domain" description="UvrD-like helicase C-terminal" evidence="4">
    <location>
        <begin position="679"/>
        <end position="726"/>
    </location>
</feature>
<keyword evidence="1 3" id="KW-0547">Nucleotide-binding</keyword>
<dbReference type="eggNOG" id="COG0507">
    <property type="taxonomic scope" value="Bacteria"/>
</dbReference>
<dbReference type="Pfam" id="PF23139">
    <property type="entry name" value="OB_YrrC"/>
    <property type="match status" value="1"/>
</dbReference>
<evidence type="ECO:0000313" key="9">
    <source>
        <dbReference type="Proteomes" id="UP000000271"/>
    </source>
</evidence>
<dbReference type="Pfam" id="PF14490">
    <property type="entry name" value="HHH_RecD2"/>
    <property type="match status" value="1"/>
</dbReference>
<dbReference type="GO" id="GO:0009338">
    <property type="term" value="C:exodeoxyribonuclease V complex"/>
    <property type="evidence" value="ECO:0007669"/>
    <property type="project" value="TreeGrafter"/>
</dbReference>
<evidence type="ECO:0000259" key="7">
    <source>
        <dbReference type="Pfam" id="PF23139"/>
    </source>
</evidence>
<dbReference type="NCBIfam" id="TIGR01448">
    <property type="entry name" value="recD_rel"/>
    <property type="match status" value="1"/>
</dbReference>
<sequence>MADEQNETKTFIQGELIAQVFHAPETLYTVAKIRVKKASDDIDEKEMTVVGPMKPPEKDMVYRFEGSLTEHPLYGRQLQFDSCETVMPETGEGIVLYLSSDRFEGIGRKTAQSIVSVLGESAISKILENRKVLDDVPNMNEAKKEILVSQLKEDQGIEGILTKLYDFGFGVKMALKVYQAYQESALDIMEQNPYRLVEDIEGIGFQKADQIGRKQGLTVNHGDRLKAGLLFCLQEETFSNGHTYIEATELLVLADQLLSAGVTEPIDESSLSQQLLELEEEDKIRYENGRCFVPSLYHAERGIVTHMDRLLNRMEQVDQFPEAEIYKALGEVEEELGITYAESQREAVFTGLHSPVMILTGGPGTGKTTVIEGIVKVFGRLKGVSVDPAEYGKKDGPFPIVMAAPTGRAAKRMTESTGLPASTIHRLLGYKGENEGYFEKDDDDPIDGELLIIDEVSMVDTWLMNQLLKATPTWMQVIFVGDEDQLPSVGPGQVLEDLLASDAAPNVRLVDIFRQEEGSRIIDFSHQIKESRLPPEGIDTSNKDLRFFPCQTQGVQTIVRQVCEGAVKKGYHARDIQVLAPMYKGEAGVDALNVMLQNLFNPKRERVREVQFGEVTYRVGDMVLQLINDPENNVFNGDRGEIVSIIRAKETVEKVMKITISFNGEEVDYERNDLNMITHAYCCTIHKSQGSEFPIVVMPVVKSYWRMLRKKLIYTGATRAKGYLILCGEWDALEKAVVTGEETLRRTTLKERLLSVVPAKEKEEGR</sequence>
<evidence type="ECO:0000313" key="8">
    <source>
        <dbReference type="EMBL" id="ADH99945.1"/>
    </source>
</evidence>
<dbReference type="RefSeq" id="WP_013173367.1">
    <property type="nucleotide sequence ID" value="NC_014219.1"/>
</dbReference>
<dbReference type="GO" id="GO:0017116">
    <property type="term" value="F:single-stranded DNA helicase activity"/>
    <property type="evidence" value="ECO:0007669"/>
    <property type="project" value="TreeGrafter"/>
</dbReference>
<dbReference type="Proteomes" id="UP000000271">
    <property type="component" value="Chromosome"/>
</dbReference>
<name>D6XWW9_BACIE</name>
<dbReference type="InterPro" id="IPR041451">
    <property type="entry name" value="RecD2_SH13"/>
</dbReference>
<dbReference type="STRING" id="439292.Bsel_2443"/>
<dbReference type="InterPro" id="IPR027785">
    <property type="entry name" value="UvrD-like_helicase_C"/>
</dbReference>
<feature type="domain" description="ATP-dependent RecD2 DNA helicase-like helix-hairpin-helix" evidence="5">
    <location>
        <begin position="154"/>
        <end position="244"/>
    </location>
</feature>
<dbReference type="SUPFAM" id="SSF52540">
    <property type="entry name" value="P-loop containing nucleoside triphosphate hydrolases"/>
    <property type="match status" value="1"/>
</dbReference>
<organism evidence="8 9">
    <name type="scientific">Bacillus selenitireducens (strain ATCC 700615 / DSM 15326 / MLS10)</name>
    <dbReference type="NCBI Taxonomy" id="439292"/>
    <lineage>
        <taxon>Bacteria</taxon>
        <taxon>Bacillati</taxon>
        <taxon>Bacillota</taxon>
        <taxon>Bacilli</taxon>
        <taxon>Bacillales</taxon>
        <taxon>Bacillaceae</taxon>
        <taxon>Salisediminibacterium</taxon>
    </lineage>
</organism>
<comment type="catalytic activity">
    <reaction evidence="3">
        <text>ATP + H2O = ADP + phosphate + H(+)</text>
        <dbReference type="Rhea" id="RHEA:13065"/>
        <dbReference type="ChEBI" id="CHEBI:15377"/>
        <dbReference type="ChEBI" id="CHEBI:15378"/>
        <dbReference type="ChEBI" id="CHEBI:30616"/>
        <dbReference type="ChEBI" id="CHEBI:43474"/>
        <dbReference type="ChEBI" id="CHEBI:456216"/>
        <dbReference type="EC" id="5.6.2.3"/>
    </reaction>
</comment>
<dbReference type="Pfam" id="PF13245">
    <property type="entry name" value="AAA_19"/>
    <property type="match status" value="1"/>
</dbReference>
<dbReference type="KEGG" id="bse:Bsel_2443"/>
<dbReference type="Gene3D" id="1.10.10.2220">
    <property type="match status" value="1"/>
</dbReference>
<dbReference type="EMBL" id="CP001791">
    <property type="protein sequence ID" value="ADH99945.1"/>
    <property type="molecule type" value="Genomic_DNA"/>
</dbReference>
<dbReference type="CDD" id="cd17933">
    <property type="entry name" value="DEXSc_RecD-like"/>
    <property type="match status" value="1"/>
</dbReference>
<dbReference type="Pfam" id="PF13538">
    <property type="entry name" value="UvrD_C_2"/>
    <property type="match status" value="1"/>
</dbReference>
<proteinExistence type="inferred from homology"/>
<dbReference type="GO" id="GO:0006310">
    <property type="term" value="P:DNA recombination"/>
    <property type="evidence" value="ECO:0007669"/>
    <property type="project" value="InterPro"/>
</dbReference>
<protein>
    <recommendedName>
        <fullName evidence="3">ATP-dependent RecD2 DNA helicase</fullName>
        <ecNumber evidence="3">5.6.2.3</ecNumber>
    </recommendedName>
    <alternativeName>
        <fullName evidence="3">DNA 5'-3' helicase subunit RecD2</fullName>
    </alternativeName>
</protein>
<evidence type="ECO:0000259" key="4">
    <source>
        <dbReference type="Pfam" id="PF13538"/>
    </source>
</evidence>
<keyword evidence="2 3" id="KW-0067">ATP-binding</keyword>
<accession>D6XWW9</accession>
<dbReference type="HOGENOM" id="CLU_007524_0_1_9"/>
<dbReference type="Gene3D" id="2.30.30.940">
    <property type="match status" value="1"/>
</dbReference>
<dbReference type="Gene3D" id="3.40.50.300">
    <property type="entry name" value="P-loop containing nucleotide triphosphate hydrolases"/>
    <property type="match status" value="2"/>
</dbReference>
<evidence type="ECO:0000259" key="5">
    <source>
        <dbReference type="Pfam" id="PF14490"/>
    </source>
</evidence>
<evidence type="ECO:0000256" key="1">
    <source>
        <dbReference type="ARBA" id="ARBA00022741"/>
    </source>
</evidence>
<keyword evidence="3" id="KW-0238">DNA-binding</keyword>
<dbReference type="InterPro" id="IPR050534">
    <property type="entry name" value="Coronavir_polyprotein_1ab"/>
</dbReference>
<keyword evidence="3 8" id="KW-0378">Hydrolase</keyword>